<dbReference type="AlphaFoldDB" id="A0A6A4H7B3"/>
<evidence type="ECO:0000313" key="4">
    <source>
        <dbReference type="Proteomes" id="UP000799118"/>
    </source>
</evidence>
<feature type="chain" id="PRO_5025543700" evidence="1">
    <location>
        <begin position="20"/>
        <end position="352"/>
    </location>
</feature>
<sequence>MSTQSLSIFLLGATGYVGGQVLVSFSADFPTFPICALARNLSPSKTAQLKSLHPKVETVEGSLTDVSLIKEEAAKADIVINVAAAGDMDSVTAILHGLKQRSNSSQSSQTPIYIHMSGTGIAGDNARGELITPERLWIDTEFNLNNVKDKLLSRACEAIVEASKTGEIRTMIVLPGLIYGIGPGVQKTSLPHRLFVNTAAQAGHSGTWGPGRNIGGFVHLKDVASAVSAVLKGALNGSTIGEGERGFYFVVSKYMISMSEFSGIIGDTLFKNGLISKPGSSPFSASVADSAGPFGYTIFGSSQFCRAERLSSEFGWTAEHTERSSLWETLPGEIELAVKEMGLVFKGEGAKR</sequence>
<proteinExistence type="predicted"/>
<dbReference type="InterPro" id="IPR001509">
    <property type="entry name" value="Epimerase_deHydtase"/>
</dbReference>
<feature type="domain" description="NAD-dependent epimerase/dehydratase" evidence="2">
    <location>
        <begin position="8"/>
        <end position="233"/>
    </location>
</feature>
<feature type="signal peptide" evidence="1">
    <location>
        <begin position="1"/>
        <end position="19"/>
    </location>
</feature>
<dbReference type="PANTHER" id="PTHR48079">
    <property type="entry name" value="PROTEIN YEEZ"/>
    <property type="match status" value="1"/>
</dbReference>
<dbReference type="InterPro" id="IPR036291">
    <property type="entry name" value="NAD(P)-bd_dom_sf"/>
</dbReference>
<dbReference type="EMBL" id="ML769568">
    <property type="protein sequence ID" value="KAE9393618.1"/>
    <property type="molecule type" value="Genomic_DNA"/>
</dbReference>
<dbReference type="InterPro" id="IPR051783">
    <property type="entry name" value="NAD(P)-dependent_oxidoreduct"/>
</dbReference>
<keyword evidence="4" id="KW-1185">Reference proteome</keyword>
<evidence type="ECO:0000259" key="2">
    <source>
        <dbReference type="Pfam" id="PF01370"/>
    </source>
</evidence>
<dbReference type="Pfam" id="PF01370">
    <property type="entry name" value="Epimerase"/>
    <property type="match status" value="1"/>
</dbReference>
<reference evidence="3" key="1">
    <citation type="journal article" date="2019" name="Environ. Microbiol.">
        <title>Fungal ecological strategies reflected in gene transcription - a case study of two litter decomposers.</title>
        <authorList>
            <person name="Barbi F."/>
            <person name="Kohler A."/>
            <person name="Barry K."/>
            <person name="Baskaran P."/>
            <person name="Daum C."/>
            <person name="Fauchery L."/>
            <person name="Ihrmark K."/>
            <person name="Kuo A."/>
            <person name="LaButti K."/>
            <person name="Lipzen A."/>
            <person name="Morin E."/>
            <person name="Grigoriev I.V."/>
            <person name="Henrissat B."/>
            <person name="Lindahl B."/>
            <person name="Martin F."/>
        </authorList>
    </citation>
    <scope>NUCLEOTIDE SEQUENCE</scope>
    <source>
        <strain evidence="3">JB14</strain>
    </source>
</reference>
<organism evidence="3 4">
    <name type="scientific">Gymnopus androsaceus JB14</name>
    <dbReference type="NCBI Taxonomy" id="1447944"/>
    <lineage>
        <taxon>Eukaryota</taxon>
        <taxon>Fungi</taxon>
        <taxon>Dikarya</taxon>
        <taxon>Basidiomycota</taxon>
        <taxon>Agaricomycotina</taxon>
        <taxon>Agaricomycetes</taxon>
        <taxon>Agaricomycetidae</taxon>
        <taxon>Agaricales</taxon>
        <taxon>Marasmiineae</taxon>
        <taxon>Omphalotaceae</taxon>
        <taxon>Gymnopus</taxon>
    </lineage>
</organism>
<evidence type="ECO:0000313" key="3">
    <source>
        <dbReference type="EMBL" id="KAE9393618.1"/>
    </source>
</evidence>
<evidence type="ECO:0000256" key="1">
    <source>
        <dbReference type="SAM" id="SignalP"/>
    </source>
</evidence>
<dbReference type="GO" id="GO:0005737">
    <property type="term" value="C:cytoplasm"/>
    <property type="evidence" value="ECO:0007669"/>
    <property type="project" value="TreeGrafter"/>
</dbReference>
<gene>
    <name evidence="3" type="ORF">BT96DRAFT_887197</name>
</gene>
<dbReference type="PANTHER" id="PTHR48079:SF6">
    <property type="entry name" value="NAD(P)-BINDING DOMAIN-CONTAINING PROTEIN-RELATED"/>
    <property type="match status" value="1"/>
</dbReference>
<accession>A0A6A4H7B3</accession>
<protein>
    <submittedName>
        <fullName evidence="3">NAD(P)-binding protein</fullName>
    </submittedName>
</protein>
<dbReference type="OrthoDB" id="2130169at2759"/>
<dbReference type="SUPFAM" id="SSF51735">
    <property type="entry name" value="NAD(P)-binding Rossmann-fold domains"/>
    <property type="match status" value="1"/>
</dbReference>
<keyword evidence="1" id="KW-0732">Signal</keyword>
<dbReference type="Gene3D" id="3.40.50.720">
    <property type="entry name" value="NAD(P)-binding Rossmann-like Domain"/>
    <property type="match status" value="1"/>
</dbReference>
<name>A0A6A4H7B3_9AGAR</name>
<dbReference type="Proteomes" id="UP000799118">
    <property type="component" value="Unassembled WGS sequence"/>
</dbReference>
<dbReference type="GO" id="GO:0004029">
    <property type="term" value="F:aldehyde dehydrogenase (NAD+) activity"/>
    <property type="evidence" value="ECO:0007669"/>
    <property type="project" value="TreeGrafter"/>
</dbReference>